<comment type="subcellular location">
    <subcellularLocation>
        <location evidence="1">Nucleus</location>
    </subcellularLocation>
</comment>
<evidence type="ECO:0000256" key="4">
    <source>
        <dbReference type="ARBA" id="ARBA00023242"/>
    </source>
</evidence>
<organism evidence="5 6">
    <name type="scientific">Oopsacas minuta</name>
    <dbReference type="NCBI Taxonomy" id="111878"/>
    <lineage>
        <taxon>Eukaryota</taxon>
        <taxon>Metazoa</taxon>
        <taxon>Porifera</taxon>
        <taxon>Hexactinellida</taxon>
        <taxon>Hexasterophora</taxon>
        <taxon>Lyssacinosida</taxon>
        <taxon>Leucopsacidae</taxon>
        <taxon>Oopsacas</taxon>
    </lineage>
</organism>
<evidence type="ECO:0000313" key="6">
    <source>
        <dbReference type="Proteomes" id="UP001165289"/>
    </source>
</evidence>
<sequence length="498" mass="56947">MATDKCNFTENTLLSNPIQTLHSLADTNTDIESVLNSYQRLISPYTSRIPLLNTSTDYMNKLVYIRGMIQNISDPILYSSAVTLKHNTTSETRTIYVMFLDNYTAPDGWNILETSDINRAKHASESLLFQCVPVPNETEWCKLEWLKQQNDSSTQLKPLQVMGYTNLSAILLNNEYLLYGVIIGNESTQTLHCLFHKQVTMDTPLQLSKFNNTKPLLLKIREKLLSQLLFCVSGDKLAAEYMLYNLISRNYARCDVTQLGKFTLNLIHSSPNTSQLISYLYPKLLQRFLYLPLSLSYLNEKQFLPKKDYTSEHLITGCLQLVDSTFVLIDETRMENGRLTASGVAALAALAELINGQCVYYDFTYHRLPFNVDAPILVVTEGNKSLLPSSTILPLIPSDDVITRPELSTSDLEELRLYITSVRTMDYTLDVELQDKVQEDWVDMRKEDKELTADDLTRLLTAARYLSISRGDGSLMKETWIEINQLERERRARLNSMK</sequence>
<evidence type="ECO:0000256" key="3">
    <source>
        <dbReference type="ARBA" id="ARBA00015405"/>
    </source>
</evidence>
<name>A0AAV7JGB8_9METZ</name>
<reference evidence="5 6" key="1">
    <citation type="journal article" date="2023" name="BMC Biol.">
        <title>The compact genome of the sponge Oopsacas minuta (Hexactinellida) is lacking key metazoan core genes.</title>
        <authorList>
            <person name="Santini S."/>
            <person name="Schenkelaars Q."/>
            <person name="Jourda C."/>
            <person name="Duchesne M."/>
            <person name="Belahbib H."/>
            <person name="Rocher C."/>
            <person name="Selva M."/>
            <person name="Riesgo A."/>
            <person name="Vervoort M."/>
            <person name="Leys S.P."/>
            <person name="Kodjabachian L."/>
            <person name="Le Bivic A."/>
            <person name="Borchiellini C."/>
            <person name="Claverie J.M."/>
            <person name="Renard E."/>
        </authorList>
    </citation>
    <scope>NUCLEOTIDE SEQUENCE [LARGE SCALE GENOMIC DNA]</scope>
    <source>
        <strain evidence="5">SPO-2</strain>
    </source>
</reference>
<comment type="caution">
    <text evidence="5">The sequence shown here is derived from an EMBL/GenBank/DDBJ whole genome shotgun (WGS) entry which is preliminary data.</text>
</comment>
<gene>
    <name evidence="5" type="ORF">LOD99_8388</name>
</gene>
<comment type="similarity">
    <text evidence="2">Belongs to the MCMBP family.</text>
</comment>
<proteinExistence type="inferred from homology"/>
<accession>A0AAV7JGB8</accession>
<dbReference type="PANTHER" id="PTHR13489">
    <property type="entry name" value="MINI-CHROMOSOME MAINTENANCE COMPLEX-BINDING PROTEIN"/>
    <property type="match status" value="1"/>
</dbReference>
<dbReference type="AlphaFoldDB" id="A0AAV7JGB8"/>
<keyword evidence="6" id="KW-1185">Reference proteome</keyword>
<dbReference type="Proteomes" id="UP001165289">
    <property type="component" value="Unassembled WGS sequence"/>
</dbReference>
<dbReference type="GO" id="GO:0006261">
    <property type="term" value="P:DNA-templated DNA replication"/>
    <property type="evidence" value="ECO:0007669"/>
    <property type="project" value="TreeGrafter"/>
</dbReference>
<dbReference type="EMBL" id="JAKMXF010000335">
    <property type="protein sequence ID" value="KAI6647927.1"/>
    <property type="molecule type" value="Genomic_DNA"/>
</dbReference>
<keyword evidence="4" id="KW-0539">Nucleus</keyword>
<dbReference type="PANTHER" id="PTHR13489:SF0">
    <property type="entry name" value="MINI-CHROMOSOME MAINTENANCE COMPLEX-BINDING PROTEIN"/>
    <property type="match status" value="1"/>
</dbReference>
<dbReference type="Pfam" id="PF09739">
    <property type="entry name" value="MCM_bind"/>
    <property type="match status" value="2"/>
</dbReference>
<dbReference type="InterPro" id="IPR019140">
    <property type="entry name" value="MCM_complex-bd"/>
</dbReference>
<evidence type="ECO:0000313" key="5">
    <source>
        <dbReference type="EMBL" id="KAI6647927.1"/>
    </source>
</evidence>
<dbReference type="GO" id="GO:0003682">
    <property type="term" value="F:chromatin binding"/>
    <property type="evidence" value="ECO:0007669"/>
    <property type="project" value="TreeGrafter"/>
</dbReference>
<protein>
    <recommendedName>
        <fullName evidence="3">Mini-chromosome maintenance complex-binding protein</fullName>
    </recommendedName>
</protein>
<evidence type="ECO:0000256" key="2">
    <source>
        <dbReference type="ARBA" id="ARBA00007925"/>
    </source>
</evidence>
<evidence type="ECO:0000256" key="1">
    <source>
        <dbReference type="ARBA" id="ARBA00004123"/>
    </source>
</evidence>
<dbReference type="GO" id="GO:0005634">
    <property type="term" value="C:nucleus"/>
    <property type="evidence" value="ECO:0007669"/>
    <property type="project" value="UniProtKB-SubCell"/>
</dbReference>